<keyword evidence="9 12" id="KW-1133">Transmembrane helix</keyword>
<name>A0A5S9MA29_BACIA</name>
<feature type="domain" description="MotA/TolQ/ExbB proton channel" evidence="13">
    <location>
        <begin position="103"/>
        <end position="218"/>
    </location>
</feature>
<organism evidence="15 16">
    <name type="scientific">Bacillus safensis</name>
    <dbReference type="NCBI Taxonomy" id="561879"/>
    <lineage>
        <taxon>Bacteria</taxon>
        <taxon>Bacillati</taxon>
        <taxon>Bacillota</taxon>
        <taxon>Bacilli</taxon>
        <taxon>Bacillales</taxon>
        <taxon>Bacillaceae</taxon>
        <taxon>Bacillus</taxon>
    </lineage>
</organism>
<keyword evidence="6 12" id="KW-0812">Transmembrane</keyword>
<keyword evidence="11 12" id="KW-0472">Membrane</keyword>
<dbReference type="InterPro" id="IPR046786">
    <property type="entry name" value="MotA_N"/>
</dbReference>
<proteinExistence type="inferred from homology"/>
<evidence type="ECO:0000256" key="6">
    <source>
        <dbReference type="ARBA" id="ARBA00022692"/>
    </source>
</evidence>
<dbReference type="InterPro" id="IPR047055">
    <property type="entry name" value="MotA-like"/>
</dbReference>
<dbReference type="GO" id="GO:0071978">
    <property type="term" value="P:bacterial-type flagellum-dependent swarming motility"/>
    <property type="evidence" value="ECO:0007669"/>
    <property type="project" value="InterPro"/>
</dbReference>
<evidence type="ECO:0000256" key="3">
    <source>
        <dbReference type="ARBA" id="ARBA00022448"/>
    </source>
</evidence>
<evidence type="ECO:0000256" key="5">
    <source>
        <dbReference type="ARBA" id="ARBA00022500"/>
    </source>
</evidence>
<feature type="transmembrane region" description="Helical" evidence="12">
    <location>
        <begin position="183"/>
        <end position="202"/>
    </location>
</feature>
<evidence type="ECO:0000259" key="13">
    <source>
        <dbReference type="Pfam" id="PF01618"/>
    </source>
</evidence>
<keyword evidence="5" id="KW-0145">Chemotaxis</keyword>
<dbReference type="GO" id="GO:0005886">
    <property type="term" value="C:plasma membrane"/>
    <property type="evidence" value="ECO:0007669"/>
    <property type="project" value="UniProtKB-SubCell"/>
</dbReference>
<reference evidence="15 16" key="1">
    <citation type="submission" date="2019-12" db="EMBL/GenBank/DDBJ databases">
        <title>Full genome sequence of a Bacillus safensis strain isolated from commercially available natto in Indonesia.</title>
        <authorList>
            <person name="Yoshida M."/>
            <person name="Uomi M."/>
            <person name="Waturangi D."/>
            <person name="Ekaputri J.J."/>
            <person name="Setiamarga D.H.E."/>
        </authorList>
    </citation>
    <scope>NUCLEOTIDE SEQUENCE [LARGE SCALE GENOMIC DNA]</scope>
    <source>
        <strain evidence="15 16">IDN1</strain>
    </source>
</reference>
<keyword evidence="4" id="KW-1003">Cell membrane</keyword>
<dbReference type="PROSITE" id="PS01307">
    <property type="entry name" value="MOTA"/>
    <property type="match status" value="1"/>
</dbReference>
<evidence type="ECO:0000256" key="9">
    <source>
        <dbReference type="ARBA" id="ARBA00022989"/>
    </source>
</evidence>
<dbReference type="InterPro" id="IPR000540">
    <property type="entry name" value="Flag_MotA_CS"/>
</dbReference>
<evidence type="ECO:0000259" key="14">
    <source>
        <dbReference type="Pfam" id="PF20560"/>
    </source>
</evidence>
<dbReference type="EMBL" id="AP021906">
    <property type="protein sequence ID" value="BBP88819.1"/>
    <property type="molecule type" value="Genomic_DNA"/>
</dbReference>
<keyword evidence="3" id="KW-0813">Transport</keyword>
<dbReference type="Proteomes" id="UP000464658">
    <property type="component" value="Chromosome"/>
</dbReference>
<comment type="subcellular location">
    <subcellularLocation>
        <location evidence="1">Cell membrane</location>
        <topology evidence="1">Multi-pass membrane protein</topology>
    </subcellularLocation>
</comment>
<protein>
    <submittedName>
        <fullName evidence="15">Motility protein A</fullName>
    </submittedName>
</protein>
<dbReference type="AlphaFoldDB" id="A0A5S9MA29"/>
<dbReference type="GO" id="GO:0006935">
    <property type="term" value="P:chemotaxis"/>
    <property type="evidence" value="ECO:0007669"/>
    <property type="project" value="UniProtKB-KW"/>
</dbReference>
<feature type="transmembrane region" description="Helical" evidence="12">
    <location>
        <begin position="32"/>
        <end position="52"/>
    </location>
</feature>
<evidence type="ECO:0000256" key="2">
    <source>
        <dbReference type="ARBA" id="ARBA00008038"/>
    </source>
</evidence>
<evidence type="ECO:0000256" key="4">
    <source>
        <dbReference type="ARBA" id="ARBA00022475"/>
    </source>
</evidence>
<evidence type="ECO:0000256" key="12">
    <source>
        <dbReference type="SAM" id="Phobius"/>
    </source>
</evidence>
<evidence type="ECO:0000256" key="1">
    <source>
        <dbReference type="ARBA" id="ARBA00004651"/>
    </source>
</evidence>
<comment type="similarity">
    <text evidence="2">Belongs to the MotA family.</text>
</comment>
<keyword evidence="10" id="KW-0406">Ion transport</keyword>
<feature type="domain" description="Motility protein A N-terminal" evidence="14">
    <location>
        <begin position="6"/>
        <end position="92"/>
    </location>
</feature>
<dbReference type="GO" id="GO:1902600">
    <property type="term" value="P:proton transmembrane transport"/>
    <property type="evidence" value="ECO:0007669"/>
    <property type="project" value="UniProtKB-KW"/>
</dbReference>
<dbReference type="Pfam" id="PF20560">
    <property type="entry name" value="MotA_N"/>
    <property type="match status" value="1"/>
</dbReference>
<feature type="transmembrane region" description="Helical" evidence="12">
    <location>
        <begin position="7"/>
        <end position="26"/>
    </location>
</feature>
<evidence type="ECO:0000256" key="11">
    <source>
        <dbReference type="ARBA" id="ARBA00023136"/>
    </source>
</evidence>
<feature type="transmembrane region" description="Helical" evidence="12">
    <location>
        <begin position="145"/>
        <end position="171"/>
    </location>
</feature>
<evidence type="ECO:0000313" key="16">
    <source>
        <dbReference type="Proteomes" id="UP000464658"/>
    </source>
</evidence>
<evidence type="ECO:0000313" key="15">
    <source>
        <dbReference type="EMBL" id="BBP88819.1"/>
    </source>
</evidence>
<accession>A0A5S9MA29</accession>
<dbReference type="Pfam" id="PF01618">
    <property type="entry name" value="MotA_ExbB"/>
    <property type="match status" value="1"/>
</dbReference>
<evidence type="ECO:0000256" key="10">
    <source>
        <dbReference type="ARBA" id="ARBA00023065"/>
    </source>
</evidence>
<dbReference type="PANTHER" id="PTHR30433">
    <property type="entry name" value="CHEMOTAXIS PROTEIN MOTA"/>
    <property type="match status" value="1"/>
</dbReference>
<keyword evidence="7" id="KW-0283">Flagellar rotation</keyword>
<dbReference type="NCBIfam" id="NF005997">
    <property type="entry name" value="PRK08124.1"/>
    <property type="match status" value="1"/>
</dbReference>
<evidence type="ECO:0000256" key="8">
    <source>
        <dbReference type="ARBA" id="ARBA00022781"/>
    </source>
</evidence>
<dbReference type="PANTHER" id="PTHR30433:SF3">
    <property type="entry name" value="MOTILITY PROTEIN A"/>
    <property type="match status" value="1"/>
</dbReference>
<dbReference type="InterPro" id="IPR002898">
    <property type="entry name" value="MotA_ExbB_proton_chnl"/>
</dbReference>
<sequence length="278" mass="30135">MDKTSLIGIIFLAFIALGVGMVLKGVSLTALLNPAAILIIIVGTVAAVVIAFPSSEIKKTPKLFGKIFKDSQLPTIQEMIPLFSNWAQIARREGLLALEASLEEVDDDFLKNGLSMAVDGQSAEFIRDVLTEEVDAMSERHQSGALIFTQAGTYAPTLGVLGAVVGLIAALANMGDIEALGHAISAAFVATLLGIFTGYVLWHPFANKLKRKSKEEVKLRLIMIEGILSVLEGQSPKVIEQKLLMYLPAKKNVQILSLKKEKKSKWLGNVKTMIMKTM</sequence>
<keyword evidence="8" id="KW-0375">Hydrogen ion transport</keyword>
<gene>
    <name evidence="15" type="primary">motA</name>
    <name evidence="15" type="ORF">BsIDN1_24370</name>
</gene>
<evidence type="ECO:0000256" key="7">
    <source>
        <dbReference type="ARBA" id="ARBA00022779"/>
    </source>
</evidence>